<dbReference type="InterPro" id="IPR058193">
    <property type="entry name" value="VanY/YodJ_core_dom"/>
</dbReference>
<name>A0ABU8LDU6_9MICO</name>
<protein>
    <submittedName>
        <fullName evidence="2">M15 family metallopeptidase</fullName>
    </submittedName>
</protein>
<organism evidence="2 3">
    <name type="scientific">Microbacterium bandirmense</name>
    <dbReference type="NCBI Taxonomy" id="3122050"/>
    <lineage>
        <taxon>Bacteria</taxon>
        <taxon>Bacillati</taxon>
        <taxon>Actinomycetota</taxon>
        <taxon>Actinomycetes</taxon>
        <taxon>Micrococcales</taxon>
        <taxon>Microbacteriaceae</taxon>
        <taxon>Microbacterium</taxon>
    </lineage>
</organism>
<dbReference type="Proteomes" id="UP001371224">
    <property type="component" value="Unassembled WGS sequence"/>
</dbReference>
<accession>A0ABU8LDU6</accession>
<reference evidence="2 3" key="1">
    <citation type="submission" date="2024-02" db="EMBL/GenBank/DDBJ databases">
        <authorList>
            <person name="Saticioglu I.B."/>
        </authorList>
    </citation>
    <scope>NUCLEOTIDE SEQUENCE [LARGE SCALE GENOMIC DNA]</scope>
    <source>
        <strain evidence="2 3">Mu-80</strain>
    </source>
</reference>
<dbReference type="EMBL" id="JBBDGM010000014">
    <property type="protein sequence ID" value="MEJ1089503.1"/>
    <property type="molecule type" value="Genomic_DNA"/>
</dbReference>
<dbReference type="Gene3D" id="3.30.1380.10">
    <property type="match status" value="1"/>
</dbReference>
<sequence length="312" mass="32473">MSAVHSRHAAREPIAVRLAVPIGVLFTALASLATVLGVAADGPGGPIAATEMPAPAAAMALPTVEVVAVPAADPCGDDQVIAALAAGDDAATVRAFGGGAEFRAAVVGGSAPCVSLDDPGRVWVVVNKHRPLQPESFAPASLSDIDLQATSRSNELRPEATAALEAMAAASRDAGAGVLGINNGYRSYDVQTRTYGSHVRSKGQAGADAISARPGFSEHQSGLAFDLIACSSRCGTHEDFGETPQGEWVAENAWRHGFIVRYEQGETGTTGYLPEPWHIRYIGEELAAAYHHGGFHTLEEFFGLPPAPDYEH</sequence>
<dbReference type="RefSeq" id="WP_337333149.1">
    <property type="nucleotide sequence ID" value="NZ_JBBDGM010000014.1"/>
</dbReference>
<gene>
    <name evidence="2" type="ORF">WDU99_14395</name>
</gene>
<dbReference type="PANTHER" id="PTHR34385:SF1">
    <property type="entry name" value="PEPTIDOGLYCAN L-ALANYL-D-GLUTAMATE ENDOPEPTIDASE CWLK"/>
    <property type="match status" value="1"/>
</dbReference>
<dbReference type="Pfam" id="PF02557">
    <property type="entry name" value="VanY"/>
    <property type="match status" value="1"/>
</dbReference>
<keyword evidence="3" id="KW-1185">Reference proteome</keyword>
<dbReference type="PANTHER" id="PTHR34385">
    <property type="entry name" value="D-ALANYL-D-ALANINE CARBOXYPEPTIDASE"/>
    <property type="match status" value="1"/>
</dbReference>
<dbReference type="CDD" id="cd14852">
    <property type="entry name" value="LD-carboxypeptidase"/>
    <property type="match status" value="1"/>
</dbReference>
<dbReference type="SUPFAM" id="SSF55166">
    <property type="entry name" value="Hedgehog/DD-peptidase"/>
    <property type="match status" value="1"/>
</dbReference>
<proteinExistence type="predicted"/>
<dbReference type="InterPro" id="IPR052179">
    <property type="entry name" value="DD-CPase-like"/>
</dbReference>
<evidence type="ECO:0000259" key="1">
    <source>
        <dbReference type="Pfam" id="PF02557"/>
    </source>
</evidence>
<comment type="caution">
    <text evidence="2">The sequence shown here is derived from an EMBL/GenBank/DDBJ whole genome shotgun (WGS) entry which is preliminary data.</text>
</comment>
<evidence type="ECO:0000313" key="3">
    <source>
        <dbReference type="Proteomes" id="UP001371224"/>
    </source>
</evidence>
<evidence type="ECO:0000313" key="2">
    <source>
        <dbReference type="EMBL" id="MEJ1089503.1"/>
    </source>
</evidence>
<dbReference type="InterPro" id="IPR003709">
    <property type="entry name" value="VanY-like_core_dom"/>
</dbReference>
<dbReference type="InterPro" id="IPR009045">
    <property type="entry name" value="Zn_M74/Hedgehog-like"/>
</dbReference>
<feature type="domain" description="D-alanyl-D-alanine carboxypeptidase-like core" evidence="1">
    <location>
        <begin position="154"/>
        <end position="283"/>
    </location>
</feature>